<sequence length="72" mass="8729">MYNLFFFSNFNEMSDSSVTNNVETDFYEPENNCLFPKKKCHACTLVLSYCMNRYYIQDKCFCSYTCRKMYSR</sequence>
<dbReference type="AlphaFoldDB" id="A0A6C0BRB8"/>
<dbReference type="EMBL" id="MN739217">
    <property type="protein sequence ID" value="QHS94174.1"/>
    <property type="molecule type" value="Genomic_DNA"/>
</dbReference>
<protein>
    <submittedName>
        <fullName evidence="1">Uncharacterized protein</fullName>
    </submittedName>
</protein>
<accession>A0A6C0BRB8</accession>
<proteinExistence type="predicted"/>
<evidence type="ECO:0000313" key="1">
    <source>
        <dbReference type="EMBL" id="QHS94174.1"/>
    </source>
</evidence>
<name>A0A6C0BRB8_9ZZZZ</name>
<reference evidence="1" key="1">
    <citation type="journal article" date="2020" name="Nature">
        <title>Giant virus diversity and host interactions through global metagenomics.</title>
        <authorList>
            <person name="Schulz F."/>
            <person name="Roux S."/>
            <person name="Paez-Espino D."/>
            <person name="Jungbluth S."/>
            <person name="Walsh D.A."/>
            <person name="Denef V.J."/>
            <person name="McMahon K.D."/>
            <person name="Konstantinidis K.T."/>
            <person name="Eloe-Fadrosh E.A."/>
            <person name="Kyrpides N.C."/>
            <person name="Woyke T."/>
        </authorList>
    </citation>
    <scope>NUCLEOTIDE SEQUENCE</scope>
    <source>
        <strain evidence="1">GVMAG-M-3300018416-26</strain>
    </source>
</reference>
<organism evidence="1">
    <name type="scientific">viral metagenome</name>
    <dbReference type="NCBI Taxonomy" id="1070528"/>
    <lineage>
        <taxon>unclassified sequences</taxon>
        <taxon>metagenomes</taxon>
        <taxon>organismal metagenomes</taxon>
    </lineage>
</organism>